<accession>A0A1F8HTR6</accession>
<dbReference type="PANTHER" id="PTHR42966:SF3">
    <property type="entry name" value="BLR5971 PROTEIN"/>
    <property type="match status" value="1"/>
</dbReference>
<dbReference type="AlphaFoldDB" id="A0A1F8HTR6"/>
<feature type="domain" description="Xylose isomerase-like TIM barrel" evidence="1">
    <location>
        <begin position="410"/>
        <end position="623"/>
    </location>
</feature>
<dbReference type="InterPro" id="IPR036732">
    <property type="entry name" value="AFP_Neu5c_C_sf"/>
</dbReference>
<dbReference type="Gene3D" id="3.20.20.150">
    <property type="entry name" value="Divalent-metal-dependent TIM barrel enzymes"/>
    <property type="match status" value="1"/>
</dbReference>
<dbReference type="InterPro" id="IPR036237">
    <property type="entry name" value="Xyl_isomerase-like_sf"/>
</dbReference>
<dbReference type="InterPro" id="IPR013785">
    <property type="entry name" value="Aldolase_TIM"/>
</dbReference>
<dbReference type="CDD" id="cd11615">
    <property type="entry name" value="SAF_NeuB_like"/>
    <property type="match status" value="1"/>
</dbReference>
<sequence length="651" mass="73738">MDTAKTKPVWLESRLSEIYVIAEVGINHNGDMATAKKLIRAAVEAGADAVKFQCRNLEKIYTKDVWNDSKKAEQNSQYLLSELKKAHLTFTDIENLFHYSQRFNVDCLVTPFDSDSATFLNDLGLEAFKIGSPDMTNLLLLKQVVSYGKPIIISTGMSGVDEIKQVVDFLKNNQAEFCLLHCNSTYPAFPQDLNLRMIPKMKQDYGVPVGYSGHERGFVPTLAAVAMGAQVVERHITLDRTQTGPDHNASLAPDEFKNMVIGIHEIEMSLGASTRSMGQGEKGNRLALGKSLVYKTSLAKGMVIKEECFEAKSPARGISVLKYPDFIGRNLTCDVQEDDYVSEGHFSEHKNEIEDYHQLFGERVKWGIIGRLNDFDKFLTLKPRVIEIHLTWRDLLEEKPKVDSTKLREQELIVHSPEYYQDKLIDFTTGDKSITAYSLDSVKRSMELAKKLAEFTKQKPMLIVHPGGHFENGRPKEVKELYSRLEENISPVMQDSGIEVLLENMPPLPWYYGGQWHQVVFMDAEEIAGFFDQTGWSMCYDTSHAQLYCAFSNQDLIAHANRLKPYIRYLHISDAAGVTEEGLQIGDGDIKFKQLLELFADQPIKFVPEIWQGHLNQGEGFKLALSRLASIMTSDNVQRVFKGPRVIFERP</sequence>
<comment type="caution">
    <text evidence="3">The sequence shown here is derived from an EMBL/GenBank/DDBJ whole genome shotgun (WGS) entry which is preliminary data.</text>
</comment>
<dbReference type="Pfam" id="PF03102">
    <property type="entry name" value="NeuB"/>
    <property type="match status" value="1"/>
</dbReference>
<dbReference type="Gene3D" id="3.20.20.70">
    <property type="entry name" value="Aldolase class I"/>
    <property type="match status" value="1"/>
</dbReference>
<dbReference type="InterPro" id="IPR057736">
    <property type="entry name" value="SAF_PseI/NeuA/NeuB"/>
</dbReference>
<evidence type="ECO:0008006" key="5">
    <source>
        <dbReference type="Google" id="ProtNLM"/>
    </source>
</evidence>
<dbReference type="InterPro" id="IPR051690">
    <property type="entry name" value="PseI-like"/>
</dbReference>
<gene>
    <name evidence="3" type="ORF">A2606_02310</name>
</gene>
<name>A0A1F8HTR6_9BACT</name>
<proteinExistence type="predicted"/>
<dbReference type="SUPFAM" id="SSF51569">
    <property type="entry name" value="Aldolase"/>
    <property type="match status" value="1"/>
</dbReference>
<protein>
    <recommendedName>
        <fullName evidence="5">AFP-like domain-containing protein</fullName>
    </recommendedName>
</protein>
<evidence type="ECO:0000313" key="3">
    <source>
        <dbReference type="EMBL" id="OGN40967.1"/>
    </source>
</evidence>
<dbReference type="Gene3D" id="3.90.1210.10">
    <property type="entry name" value="Antifreeze-like/N-acetylneuraminic acid synthase C-terminal domain"/>
    <property type="match status" value="1"/>
</dbReference>
<evidence type="ECO:0000313" key="4">
    <source>
        <dbReference type="Proteomes" id="UP000178043"/>
    </source>
</evidence>
<dbReference type="EMBL" id="MGLG01000036">
    <property type="protein sequence ID" value="OGN40967.1"/>
    <property type="molecule type" value="Genomic_DNA"/>
</dbReference>
<reference evidence="3 4" key="1">
    <citation type="journal article" date="2016" name="Nat. Commun.">
        <title>Thousands of microbial genomes shed light on interconnected biogeochemical processes in an aquifer system.</title>
        <authorList>
            <person name="Anantharaman K."/>
            <person name="Brown C.T."/>
            <person name="Hug L.A."/>
            <person name="Sharon I."/>
            <person name="Castelle C.J."/>
            <person name="Probst A.J."/>
            <person name="Thomas B.C."/>
            <person name="Singh A."/>
            <person name="Wilkins M.J."/>
            <person name="Karaoz U."/>
            <person name="Brodie E.L."/>
            <person name="Williams K.H."/>
            <person name="Hubbard S.S."/>
            <person name="Banfield J.F."/>
        </authorList>
    </citation>
    <scope>NUCLEOTIDE SEQUENCE [LARGE SCALE GENOMIC DNA]</scope>
</reference>
<dbReference type="Proteomes" id="UP000178043">
    <property type="component" value="Unassembled WGS sequence"/>
</dbReference>
<dbReference type="Pfam" id="PF01261">
    <property type="entry name" value="AP_endonuc_2"/>
    <property type="match status" value="1"/>
</dbReference>
<evidence type="ECO:0000259" key="2">
    <source>
        <dbReference type="Pfam" id="PF03102"/>
    </source>
</evidence>
<feature type="domain" description="PseI/NeuA/B-like" evidence="2">
    <location>
        <begin position="38"/>
        <end position="273"/>
    </location>
</feature>
<dbReference type="SUPFAM" id="SSF51269">
    <property type="entry name" value="AFP III-like domain"/>
    <property type="match status" value="1"/>
</dbReference>
<dbReference type="GO" id="GO:0016051">
    <property type="term" value="P:carbohydrate biosynthetic process"/>
    <property type="evidence" value="ECO:0007669"/>
    <property type="project" value="InterPro"/>
</dbReference>
<dbReference type="InterPro" id="IPR013022">
    <property type="entry name" value="Xyl_isomerase-like_TIM-brl"/>
</dbReference>
<evidence type="ECO:0000259" key="1">
    <source>
        <dbReference type="Pfam" id="PF01261"/>
    </source>
</evidence>
<dbReference type="PANTHER" id="PTHR42966">
    <property type="entry name" value="N-ACETYLNEURAMINATE SYNTHASE"/>
    <property type="match status" value="1"/>
</dbReference>
<dbReference type="GO" id="GO:0047444">
    <property type="term" value="F:N-acylneuraminate-9-phosphate synthase activity"/>
    <property type="evidence" value="ECO:0007669"/>
    <property type="project" value="TreeGrafter"/>
</dbReference>
<dbReference type="SUPFAM" id="SSF51658">
    <property type="entry name" value="Xylose isomerase-like"/>
    <property type="match status" value="1"/>
</dbReference>
<dbReference type="InterPro" id="IPR013132">
    <property type="entry name" value="PseI/NeuA/B-like_N"/>
</dbReference>
<organism evidence="3 4">
    <name type="scientific">Candidatus Yanofskybacteria bacterium RIFOXYD1_FULL_42_10</name>
    <dbReference type="NCBI Taxonomy" id="1802718"/>
    <lineage>
        <taxon>Bacteria</taxon>
        <taxon>Candidatus Yanofskyibacteriota</taxon>
    </lineage>
</organism>